<evidence type="ECO:0000256" key="5">
    <source>
        <dbReference type="RuleBase" id="RU000660"/>
    </source>
</evidence>
<dbReference type="HAMAP" id="MF_01368">
    <property type="entry name" value="Ribosomal_bL17"/>
    <property type="match status" value="1"/>
</dbReference>
<feature type="region of interest" description="Disordered" evidence="6">
    <location>
        <begin position="154"/>
        <end position="180"/>
    </location>
</feature>
<dbReference type="GO" id="GO:0022625">
    <property type="term" value="C:cytosolic large ribosomal subunit"/>
    <property type="evidence" value="ECO:0007669"/>
    <property type="project" value="TreeGrafter"/>
</dbReference>
<accession>A0A7M2WSH1</accession>
<evidence type="ECO:0000256" key="3">
    <source>
        <dbReference type="ARBA" id="ARBA00023274"/>
    </source>
</evidence>
<dbReference type="RefSeq" id="WP_206291197.1">
    <property type="nucleotide sequence ID" value="NZ_CP063458.1"/>
</dbReference>
<evidence type="ECO:0000256" key="4">
    <source>
        <dbReference type="HAMAP-Rule" id="MF_01368"/>
    </source>
</evidence>
<dbReference type="Pfam" id="PF01196">
    <property type="entry name" value="Ribosomal_L17"/>
    <property type="match status" value="1"/>
</dbReference>
<dbReference type="InterPro" id="IPR000456">
    <property type="entry name" value="Ribosomal_bL17"/>
</dbReference>
<dbReference type="GO" id="GO:0006412">
    <property type="term" value="P:translation"/>
    <property type="evidence" value="ECO:0007669"/>
    <property type="project" value="UniProtKB-UniRule"/>
</dbReference>
<dbReference type="NCBIfam" id="TIGR00059">
    <property type="entry name" value="L17"/>
    <property type="match status" value="1"/>
</dbReference>
<dbReference type="EMBL" id="CP063458">
    <property type="protein sequence ID" value="QOV88224.1"/>
    <property type="molecule type" value="Genomic_DNA"/>
</dbReference>
<protein>
    <recommendedName>
        <fullName evidence="4">Large ribosomal subunit protein bL17</fullName>
    </recommendedName>
</protein>
<comment type="subunit">
    <text evidence="4">Part of the 50S ribosomal subunit. Contacts protein L32.</text>
</comment>
<dbReference type="Proteomes" id="UP000593765">
    <property type="component" value="Chromosome"/>
</dbReference>
<dbReference type="PANTHER" id="PTHR14413:SF16">
    <property type="entry name" value="LARGE RIBOSOMAL SUBUNIT PROTEIN BL17M"/>
    <property type="match status" value="1"/>
</dbReference>
<gene>
    <name evidence="4 7" type="primary">rplQ</name>
    <name evidence="7" type="ORF">IPV69_18465</name>
</gene>
<evidence type="ECO:0000256" key="1">
    <source>
        <dbReference type="ARBA" id="ARBA00008777"/>
    </source>
</evidence>
<dbReference type="PROSITE" id="PS01167">
    <property type="entry name" value="RIBOSOMAL_L17"/>
    <property type="match status" value="1"/>
</dbReference>
<dbReference type="PANTHER" id="PTHR14413">
    <property type="entry name" value="RIBOSOMAL PROTEIN L17"/>
    <property type="match status" value="1"/>
</dbReference>
<feature type="compositionally biased region" description="Basic and acidic residues" evidence="6">
    <location>
        <begin position="162"/>
        <end position="180"/>
    </location>
</feature>
<organism evidence="7 8">
    <name type="scientific">Humisphaera borealis</name>
    <dbReference type="NCBI Taxonomy" id="2807512"/>
    <lineage>
        <taxon>Bacteria</taxon>
        <taxon>Pseudomonadati</taxon>
        <taxon>Planctomycetota</taxon>
        <taxon>Phycisphaerae</taxon>
        <taxon>Tepidisphaerales</taxon>
        <taxon>Tepidisphaeraceae</taxon>
        <taxon>Humisphaera</taxon>
    </lineage>
</organism>
<dbReference type="KEGG" id="hbs:IPV69_18465"/>
<dbReference type="GO" id="GO:0003735">
    <property type="term" value="F:structural constituent of ribosome"/>
    <property type="evidence" value="ECO:0007669"/>
    <property type="project" value="InterPro"/>
</dbReference>
<name>A0A7M2WSH1_9BACT</name>
<dbReference type="Gene3D" id="3.90.1030.10">
    <property type="entry name" value="Ribosomal protein L17"/>
    <property type="match status" value="1"/>
</dbReference>
<evidence type="ECO:0000256" key="6">
    <source>
        <dbReference type="SAM" id="MobiDB-lite"/>
    </source>
</evidence>
<dbReference type="SUPFAM" id="SSF64263">
    <property type="entry name" value="Prokaryotic ribosomal protein L17"/>
    <property type="match status" value="1"/>
</dbReference>
<comment type="similarity">
    <text evidence="1 4 5">Belongs to the bacterial ribosomal protein bL17 family.</text>
</comment>
<keyword evidence="2 4" id="KW-0689">Ribosomal protein</keyword>
<evidence type="ECO:0000256" key="2">
    <source>
        <dbReference type="ARBA" id="ARBA00022980"/>
    </source>
</evidence>
<reference evidence="7 8" key="1">
    <citation type="submission" date="2020-10" db="EMBL/GenBank/DDBJ databases">
        <title>Wide distribution of Phycisphaera-like planctomycetes from WD2101 soil group in peatlands and genome analysis of the first cultivated representative.</title>
        <authorList>
            <person name="Dedysh S.N."/>
            <person name="Beletsky A.V."/>
            <person name="Ivanova A."/>
            <person name="Kulichevskaya I.S."/>
            <person name="Suzina N.E."/>
            <person name="Philippov D.A."/>
            <person name="Rakitin A.L."/>
            <person name="Mardanov A.V."/>
            <person name="Ravin N.V."/>
        </authorList>
    </citation>
    <scope>NUCLEOTIDE SEQUENCE [LARGE SCALE GENOMIC DNA]</scope>
    <source>
        <strain evidence="7 8">M1803</strain>
    </source>
</reference>
<dbReference type="InterPro" id="IPR036373">
    <property type="entry name" value="Ribosomal_bL17_sf"/>
</dbReference>
<evidence type="ECO:0000313" key="8">
    <source>
        <dbReference type="Proteomes" id="UP000593765"/>
    </source>
</evidence>
<keyword evidence="3 4" id="KW-0687">Ribonucleoprotein</keyword>
<evidence type="ECO:0000313" key="7">
    <source>
        <dbReference type="EMBL" id="QOV88224.1"/>
    </source>
</evidence>
<proteinExistence type="inferred from homology"/>
<dbReference type="InterPro" id="IPR047859">
    <property type="entry name" value="Ribosomal_bL17_CS"/>
</dbReference>
<dbReference type="AlphaFoldDB" id="A0A7M2WSH1"/>
<keyword evidence="8" id="KW-1185">Reference proteome</keyword>
<sequence>MRHMIRGRQLSRDTEHRKALRRNLAQSLFEHGKIRTTLPKAKEVRAFVEKLITLARQNNLNNRRRVIQLMQDRRLVDDEQEFTGQTVIQKLFDEIGPAFADRAGGYTRIIKTSDFRIGDGGDIVVLQLITVDAAPTGTARRTAGLRRKRNERRRLFASRSLKKTDAKPEAAAEAKAEPQA</sequence>